<dbReference type="AlphaFoldDB" id="A0A4V5MVZ8"/>
<proteinExistence type="predicted"/>
<evidence type="ECO:0000313" key="1">
    <source>
        <dbReference type="EMBL" id="TJZ93838.1"/>
    </source>
</evidence>
<name>A0A4V5MVZ8_9RHOB</name>
<dbReference type="EMBL" id="SUNI01000001">
    <property type="protein sequence ID" value="TJZ93838.1"/>
    <property type="molecule type" value="Genomic_DNA"/>
</dbReference>
<dbReference type="RefSeq" id="WP_136883978.1">
    <property type="nucleotide sequence ID" value="NZ_SUNI01000001.1"/>
</dbReference>
<evidence type="ECO:0000313" key="2">
    <source>
        <dbReference type="Proteomes" id="UP000309747"/>
    </source>
</evidence>
<keyword evidence="2" id="KW-1185">Reference proteome</keyword>
<gene>
    <name evidence="1" type="ORF">FA743_00755</name>
</gene>
<accession>A0A4V5MVZ8</accession>
<protein>
    <submittedName>
        <fullName evidence="1">Uncharacterized protein</fullName>
    </submittedName>
</protein>
<reference evidence="1 2" key="1">
    <citation type="submission" date="2019-04" db="EMBL/GenBank/DDBJ databases">
        <authorList>
            <person name="Li J."/>
        </authorList>
    </citation>
    <scope>NUCLEOTIDE SEQUENCE [LARGE SCALE GENOMIC DNA]</scope>
    <source>
        <strain evidence="1 2">KCTC 42687</strain>
    </source>
</reference>
<dbReference type="Proteomes" id="UP000309747">
    <property type="component" value="Unassembled WGS sequence"/>
</dbReference>
<comment type="caution">
    <text evidence="1">The sequence shown here is derived from an EMBL/GenBank/DDBJ whole genome shotgun (WGS) entry which is preliminary data.</text>
</comment>
<organism evidence="1 2">
    <name type="scientific">Paracoccus gahaiensis</name>
    <dbReference type="NCBI Taxonomy" id="1706839"/>
    <lineage>
        <taxon>Bacteria</taxon>
        <taxon>Pseudomonadati</taxon>
        <taxon>Pseudomonadota</taxon>
        <taxon>Alphaproteobacteria</taxon>
        <taxon>Rhodobacterales</taxon>
        <taxon>Paracoccaceae</taxon>
        <taxon>Paracoccus</taxon>
    </lineage>
</organism>
<sequence>MNTPDWHDAHNATDMHIARMQGFAEILYEVATEYPALCKNEPLANGILALIRAIKEDARQLEELHSVEWKLKPNAASG</sequence>